<dbReference type="RefSeq" id="WP_289402016.1">
    <property type="nucleotide sequence ID" value="NZ_JAQIBC010000004.1"/>
</dbReference>
<sequence>MKHNLGKSSLHLFFLLLSFLTLQAEDFTYTFNVDQPTPYVKEPVMLTLDLNQTNHDVVMLFNFDIKKSEDYTFQRLDIRKTEHYHDAKIHYVYLIYPLRSGDINITFDLIKKVTTDESLAYSFSGDRDNVKKLVTKDTPFDLPPLQLQVKPLPEGTVLVGNFALTYEIKKNQAKAYEPLPFQVSIKGKGYPPLVETLLPKEGNFTRFTEKPIVKSVATKGGTQSTVTYPMALSHDQSFILPPIVLKAFDPKTDKGYILDIPSQHFDIEPVESHDLVDTVDAPEAAKEEWSWLSTLLGYIVAFIAGYISALSWRWTKKKRQKGHHPLVEKIRNCKDEKALLQVLIAADNRHFSSSIEKLEDSLYGNGKINLNKVKQEAEEQI</sequence>
<reference evidence="3" key="1">
    <citation type="submission" date="2023-01" db="EMBL/GenBank/DDBJ databases">
        <title>Sulfurovum sp. XTW-4 genome assembly.</title>
        <authorList>
            <person name="Wang J."/>
        </authorList>
    </citation>
    <scope>NUCLEOTIDE SEQUENCE</scope>
    <source>
        <strain evidence="3">XTW-4</strain>
    </source>
</reference>
<name>A0ABT7QSL0_9BACT</name>
<dbReference type="PANTHER" id="PTHR40940">
    <property type="entry name" value="PROTEIN BATD-RELATED"/>
    <property type="match status" value="1"/>
</dbReference>
<feature type="signal peptide" evidence="2">
    <location>
        <begin position="1"/>
        <end position="24"/>
    </location>
</feature>
<comment type="caution">
    <text evidence="3">The sequence shown here is derived from an EMBL/GenBank/DDBJ whole genome shotgun (WGS) entry which is preliminary data.</text>
</comment>
<dbReference type="InterPro" id="IPR025738">
    <property type="entry name" value="BatD"/>
</dbReference>
<keyword evidence="4" id="KW-1185">Reference proteome</keyword>
<keyword evidence="1" id="KW-1133">Transmembrane helix</keyword>
<dbReference type="PANTHER" id="PTHR40940:SF2">
    <property type="entry name" value="BATD"/>
    <property type="match status" value="1"/>
</dbReference>
<evidence type="ECO:0000313" key="3">
    <source>
        <dbReference type="EMBL" id="MDM5264075.1"/>
    </source>
</evidence>
<keyword evidence="1" id="KW-0812">Transmembrane</keyword>
<gene>
    <name evidence="3" type="ORF">PF327_07690</name>
</gene>
<evidence type="ECO:0008006" key="5">
    <source>
        <dbReference type="Google" id="ProtNLM"/>
    </source>
</evidence>
<organism evidence="3 4">
    <name type="scientific">Sulfurovum xiamenensis</name>
    <dbReference type="NCBI Taxonomy" id="3019066"/>
    <lineage>
        <taxon>Bacteria</taxon>
        <taxon>Pseudomonadati</taxon>
        <taxon>Campylobacterota</taxon>
        <taxon>Epsilonproteobacteria</taxon>
        <taxon>Campylobacterales</taxon>
        <taxon>Sulfurovaceae</taxon>
        <taxon>Sulfurovum</taxon>
    </lineage>
</organism>
<keyword evidence="1" id="KW-0472">Membrane</keyword>
<feature type="transmembrane region" description="Helical" evidence="1">
    <location>
        <begin position="289"/>
        <end position="312"/>
    </location>
</feature>
<feature type="chain" id="PRO_5047020648" description="Oxygen tolerance" evidence="2">
    <location>
        <begin position="25"/>
        <end position="381"/>
    </location>
</feature>
<evidence type="ECO:0000256" key="1">
    <source>
        <dbReference type="SAM" id="Phobius"/>
    </source>
</evidence>
<keyword evidence="2" id="KW-0732">Signal</keyword>
<accession>A0ABT7QSL0</accession>
<evidence type="ECO:0000256" key="2">
    <source>
        <dbReference type="SAM" id="SignalP"/>
    </source>
</evidence>
<dbReference type="EMBL" id="JAQIBC010000004">
    <property type="protein sequence ID" value="MDM5264075.1"/>
    <property type="molecule type" value="Genomic_DNA"/>
</dbReference>
<evidence type="ECO:0000313" key="4">
    <source>
        <dbReference type="Proteomes" id="UP001169066"/>
    </source>
</evidence>
<protein>
    <recommendedName>
        <fullName evidence="5">Oxygen tolerance</fullName>
    </recommendedName>
</protein>
<proteinExistence type="predicted"/>
<dbReference type="Proteomes" id="UP001169066">
    <property type="component" value="Unassembled WGS sequence"/>
</dbReference>